<protein>
    <submittedName>
        <fullName evidence="1">Uncharacterized protein</fullName>
    </submittedName>
</protein>
<organism evidence="1 2">
    <name type="scientific">Paraburkholderia phenazinium</name>
    <dbReference type="NCBI Taxonomy" id="60549"/>
    <lineage>
        <taxon>Bacteria</taxon>
        <taxon>Pseudomonadati</taxon>
        <taxon>Pseudomonadota</taxon>
        <taxon>Betaproteobacteria</taxon>
        <taxon>Burkholderiales</taxon>
        <taxon>Burkholderiaceae</taxon>
        <taxon>Paraburkholderia</taxon>
    </lineage>
</organism>
<reference evidence="1 2" key="1">
    <citation type="submission" date="2016-11" db="EMBL/GenBank/DDBJ databases">
        <authorList>
            <person name="Jaros S."/>
            <person name="Januszkiewicz K."/>
            <person name="Wedrychowicz H."/>
        </authorList>
    </citation>
    <scope>NUCLEOTIDE SEQUENCE [LARGE SCALE GENOMIC DNA]</scope>
    <source>
        <strain evidence="1 2">GAS95</strain>
    </source>
</reference>
<sequence length="90" mass="10162">MPLYTYIVNFKSESYVAQGRFSNVTGFFGTLMKDVPERSFPMLASALKSDICKEIAYGQFVEVPNRRNVWCKKVDVNGSVLTVYAVYTSS</sequence>
<evidence type="ECO:0000313" key="1">
    <source>
        <dbReference type="EMBL" id="SIO63432.1"/>
    </source>
</evidence>
<dbReference type="AlphaFoldDB" id="A0A1N6L3S8"/>
<evidence type="ECO:0000313" key="2">
    <source>
        <dbReference type="Proteomes" id="UP000185151"/>
    </source>
</evidence>
<keyword evidence="2" id="KW-1185">Reference proteome</keyword>
<gene>
    <name evidence="1" type="ORF">SAMN05444165_5836</name>
</gene>
<dbReference type="Proteomes" id="UP000185151">
    <property type="component" value="Unassembled WGS sequence"/>
</dbReference>
<proteinExistence type="predicted"/>
<name>A0A1N6L3S8_9BURK</name>
<accession>A0A1N6L3S8</accession>
<dbReference type="EMBL" id="FSRU01000002">
    <property type="protein sequence ID" value="SIO63432.1"/>
    <property type="molecule type" value="Genomic_DNA"/>
</dbReference>